<reference evidence="8" key="1">
    <citation type="submission" date="2021-02" db="EMBL/GenBank/DDBJ databases">
        <authorList>
            <person name="Dougan E. K."/>
            <person name="Rhodes N."/>
            <person name="Thang M."/>
            <person name="Chan C."/>
        </authorList>
    </citation>
    <scope>NUCLEOTIDE SEQUENCE</scope>
</reference>
<evidence type="ECO:0000256" key="6">
    <source>
        <dbReference type="SAM" id="MobiDB-lite"/>
    </source>
</evidence>
<name>A0A813C4P5_9DINO</name>
<keyword evidence="9" id="KW-1185">Reference proteome</keyword>
<protein>
    <submittedName>
        <fullName evidence="8">DODA protein</fullName>
    </submittedName>
</protein>
<gene>
    <name evidence="8" type="primary">DODA</name>
    <name evidence="8" type="ORF">SNEC2469_LOCUS33029</name>
</gene>
<organism evidence="8 9">
    <name type="scientific">Symbiodinium necroappetens</name>
    <dbReference type="NCBI Taxonomy" id="1628268"/>
    <lineage>
        <taxon>Eukaryota</taxon>
        <taxon>Sar</taxon>
        <taxon>Alveolata</taxon>
        <taxon>Dinophyceae</taxon>
        <taxon>Suessiales</taxon>
        <taxon>Symbiodiniaceae</taxon>
        <taxon>Symbiodinium</taxon>
    </lineage>
</organism>
<keyword evidence="5" id="KW-0560">Oxidoreductase</keyword>
<dbReference type="EMBL" id="CAJNJA010085574">
    <property type="protein sequence ID" value="CAE7938122.1"/>
    <property type="molecule type" value="Genomic_DNA"/>
</dbReference>
<dbReference type="AlphaFoldDB" id="A0A813C4P5"/>
<dbReference type="Gene3D" id="3.40.830.10">
    <property type="entry name" value="LigB-like"/>
    <property type="match status" value="1"/>
</dbReference>
<dbReference type="InterPro" id="IPR004183">
    <property type="entry name" value="Xdiol_dOase_suB"/>
</dbReference>
<dbReference type="GO" id="GO:0008198">
    <property type="term" value="F:ferrous iron binding"/>
    <property type="evidence" value="ECO:0007669"/>
    <property type="project" value="InterPro"/>
</dbReference>
<evidence type="ECO:0000256" key="1">
    <source>
        <dbReference type="ARBA" id="ARBA00001947"/>
    </source>
</evidence>
<feature type="region of interest" description="Disordered" evidence="6">
    <location>
        <begin position="240"/>
        <end position="266"/>
    </location>
</feature>
<evidence type="ECO:0000256" key="5">
    <source>
        <dbReference type="ARBA" id="ARBA00023002"/>
    </source>
</evidence>
<dbReference type="PANTHER" id="PTHR30096">
    <property type="entry name" value="4,5-DOPA DIOXYGENASE EXTRADIOL-LIKE PROTEIN"/>
    <property type="match status" value="1"/>
</dbReference>
<feature type="compositionally biased region" description="Basic and acidic residues" evidence="6">
    <location>
        <begin position="240"/>
        <end position="264"/>
    </location>
</feature>
<evidence type="ECO:0000259" key="7">
    <source>
        <dbReference type="Pfam" id="PF02900"/>
    </source>
</evidence>
<feature type="domain" description="Extradiol ring-cleavage dioxygenase class III enzyme subunit B" evidence="7">
    <location>
        <begin position="358"/>
        <end position="594"/>
    </location>
</feature>
<evidence type="ECO:0000313" key="9">
    <source>
        <dbReference type="Proteomes" id="UP000601435"/>
    </source>
</evidence>
<accession>A0A813C4P5</accession>
<evidence type="ECO:0000256" key="3">
    <source>
        <dbReference type="ARBA" id="ARBA00022723"/>
    </source>
</evidence>
<dbReference type="Pfam" id="PF02900">
    <property type="entry name" value="LigB"/>
    <property type="match status" value="1"/>
</dbReference>
<evidence type="ECO:0000313" key="8">
    <source>
        <dbReference type="EMBL" id="CAE7938122.1"/>
    </source>
</evidence>
<dbReference type="CDD" id="cd07363">
    <property type="entry name" value="45_DOPA_Dioxygenase"/>
    <property type="match status" value="1"/>
</dbReference>
<dbReference type="GO" id="GO:0008270">
    <property type="term" value="F:zinc ion binding"/>
    <property type="evidence" value="ECO:0007669"/>
    <property type="project" value="InterPro"/>
</dbReference>
<dbReference type="PANTHER" id="PTHR30096:SF0">
    <property type="entry name" value="4,5-DOPA DIOXYGENASE EXTRADIOL-LIKE PROTEIN"/>
    <property type="match status" value="1"/>
</dbReference>
<evidence type="ECO:0000256" key="2">
    <source>
        <dbReference type="ARBA" id="ARBA00007581"/>
    </source>
</evidence>
<comment type="cofactor">
    <cofactor evidence="1">
        <name>Zn(2+)</name>
        <dbReference type="ChEBI" id="CHEBI:29105"/>
    </cofactor>
</comment>
<dbReference type="InterPro" id="IPR014436">
    <property type="entry name" value="Extradiol_dOase_DODA"/>
</dbReference>
<comment type="caution">
    <text evidence="8">The sequence shown here is derived from an EMBL/GenBank/DDBJ whole genome shotgun (WGS) entry which is preliminary data.</text>
</comment>
<keyword evidence="4" id="KW-0862">Zinc</keyword>
<comment type="similarity">
    <text evidence="2">Belongs to the DODA-type extradiol aromatic ring-opening dioxygenase family.</text>
</comment>
<dbReference type="GO" id="GO:0016702">
    <property type="term" value="F:oxidoreductase activity, acting on single donors with incorporation of molecular oxygen, incorporation of two atoms of oxygen"/>
    <property type="evidence" value="ECO:0007669"/>
    <property type="project" value="UniProtKB-ARBA"/>
</dbReference>
<dbReference type="SUPFAM" id="SSF53213">
    <property type="entry name" value="LigB-like"/>
    <property type="match status" value="1"/>
</dbReference>
<dbReference type="Proteomes" id="UP000601435">
    <property type="component" value="Unassembled WGS sequence"/>
</dbReference>
<sequence length="609" mass="67465">MKGLQNSSQSKNGLNKIWLMAFCARHERATAQEVCRNTWLGLTILQVSRPGQKADRLLRWPPQCPFDSCSGRETPRWRAQRPQREMSDIAQGAAGFCELAAADRLAGIDIRRTFDLDGSGFVSAAVLRRSLSAFDPQVFNAHCLQLLLGPAQADSVRIQDVFGPFWQLFCHRVQLLEEKLAQTRRMSQKRQVELAQTAQDTADALRLAQRELAQLQPHNSCPSADTQDDARSILELRERLAHSEQQRKKMEEQLRKMSRAERQVPQKSLALKGAEEEGCKGRRKRGTPHWHEEAADSMDVQKLLSSEQTRKALEQDLRHALAKLDEVFVNHGGGPLPLLGKQPGIAKFLQGYPRSLPSAPAAIIVVTAHWETGSALKVTAASRHSLYFDYGGFPKESYEYQYSAPGSPDLARQIVGLLAKKGIQCSSDATRGWDHGVFVPMMLMFPKAPWPSRPTGRSCDAVEADIPLVALSLYSNQDARAHMAAGEALQPLRDQGVLILGSGASFHNFDYFFARDPAKRLAGVSHSQKFDRWLTEAVTSEALTSEERIARLSDWASAPSARDAQPLGAAEHLMPLFVVAGAAGYQPGRKINTEANSPESLAVSEFEFN</sequence>
<evidence type="ECO:0000256" key="4">
    <source>
        <dbReference type="ARBA" id="ARBA00022833"/>
    </source>
</evidence>
<keyword evidence="3" id="KW-0479">Metal-binding</keyword>
<dbReference type="OrthoDB" id="7396853at2759"/>
<proteinExistence type="inferred from homology"/>